<accession>Q84BL2</accession>
<evidence type="ECO:0000313" key="1">
    <source>
        <dbReference type="EMBL" id="AAM95158.1"/>
    </source>
</evidence>
<reference evidence="1" key="1">
    <citation type="journal article" date="2003" name="Genome Res.">
        <title>Comparative analysis of superintegrons: engineering extensive genetic diversity in the vibrionaceae.</title>
        <authorList>
            <person name="Rowe-Magnus D.A."/>
            <person name="Guerout A.-M."/>
            <person name="Biskri L."/>
            <person name="Bouige P."/>
            <person name="Mazel D."/>
        </authorList>
    </citation>
    <scope>NUCLEOTIDE SEQUENCE</scope>
    <source>
        <strain evidence="1">CIP 63.36T</strain>
    </source>
</reference>
<proteinExistence type="predicted"/>
<name>Q84BL2_VIBAN</name>
<sequence>MGISLAIRLRMSANRLGLPKSSRFFNGFSCQSSWVASLSFRVGRLRVSLAQRRFDFLNRMNELLLLS</sequence>
<dbReference type="EMBL" id="AY126447">
    <property type="protein sequence ID" value="AAM95158.1"/>
    <property type="molecule type" value="Genomic_DNA"/>
</dbReference>
<organism evidence="1">
    <name type="scientific">Vibrio anguillarum</name>
    <name type="common">Listonella anguillarum</name>
    <dbReference type="NCBI Taxonomy" id="55601"/>
    <lineage>
        <taxon>Bacteria</taxon>
        <taxon>Pseudomonadati</taxon>
        <taxon>Pseudomonadota</taxon>
        <taxon>Gammaproteobacteria</taxon>
        <taxon>Vibrionales</taxon>
        <taxon>Vibrionaceae</taxon>
        <taxon>Vibrio</taxon>
    </lineage>
</organism>
<dbReference type="AlphaFoldDB" id="Q84BL2"/>
<protein>
    <submittedName>
        <fullName evidence="1">Uncharacterized protein</fullName>
    </submittedName>
</protein>